<dbReference type="Gene3D" id="3.50.30.30">
    <property type="match status" value="1"/>
</dbReference>
<dbReference type="Gene3D" id="3.40.50.200">
    <property type="entry name" value="Peptidase S8/S53 domain"/>
    <property type="match status" value="1"/>
</dbReference>
<gene>
    <name evidence="13" type="ORF">KFK09_007707</name>
</gene>
<feature type="active site" description="Charge relay system" evidence="6 7">
    <location>
        <position position="156"/>
    </location>
</feature>
<evidence type="ECO:0000256" key="4">
    <source>
        <dbReference type="ARBA" id="ARBA00022801"/>
    </source>
</evidence>
<dbReference type="Pfam" id="PF05922">
    <property type="entry name" value="Inhibitor_I9"/>
    <property type="match status" value="1"/>
</dbReference>
<dbReference type="Gene3D" id="2.60.40.2310">
    <property type="match status" value="1"/>
</dbReference>
<comment type="caution">
    <text evidence="13">The sequence shown here is derived from an EMBL/GenBank/DDBJ whole genome shotgun (WGS) entry which is preliminary data.</text>
</comment>
<dbReference type="AlphaFoldDB" id="A0A8T3BVY0"/>
<name>A0A8T3BVY0_DENNO</name>
<feature type="domain" description="PA" evidence="10">
    <location>
        <begin position="365"/>
        <end position="438"/>
    </location>
</feature>
<evidence type="ECO:0000256" key="5">
    <source>
        <dbReference type="ARBA" id="ARBA00022825"/>
    </source>
</evidence>
<dbReference type="InterPro" id="IPR023827">
    <property type="entry name" value="Peptidase_S8_Asp-AS"/>
</dbReference>
<dbReference type="InterPro" id="IPR045051">
    <property type="entry name" value="SBT"/>
</dbReference>
<evidence type="ECO:0000256" key="2">
    <source>
        <dbReference type="ARBA" id="ARBA00022670"/>
    </source>
</evidence>
<evidence type="ECO:0000259" key="11">
    <source>
        <dbReference type="Pfam" id="PF05922"/>
    </source>
</evidence>
<sequence>MDISFSIARFLPLFLFFNIASSLPVHEKLSLPISETIAFQNHQVYIVHVQKPTAKKFHLFKHRKSWYQSFLPNNTLFSGEPRLVYAYRQVITGFAAWLTKGELKSMESIDGFLLARPDAALQHRTTYTPKYLGLDREQGMWYESGYGQGQIIAVIDSGVKPTHPSFNGHALPPRPTKWNGSCYWGSPICNNKLIGAQGLRLGSDAPLDTEGHGSHCAGIAAGNFVDHANILGQAPGTAAGIAPRAHLAVYKLASAADLLASIDDAIRDNVDVLSISQGDNSPEFYLNGIVIGSYAAMKKDIITCASAPNYGPSESTMDNDAPWIITVGAASTDRRIMATVKLGDGREFNGESAYQPSNYGSPQLPLVEVLRCFGDNLLNVKGKIVLCKSGVNDTSTGEQVSKAGGAAMIIIGTDGNTTFAQPHVLPASFVTSYAGKQLMDYSNSEPNPTASIIFKGTQFGVQPSPEVASFSGRGPSNWNGGIIKPNVIAPGVNILSAWPFEIGPNHTNTHLIFSFQSGCSMATPHVAGLAALLKNNHPAWSVAAIISAIMTTTYITDQNGKPFLDGYDGKNASVFATGSGHIDPVAANDPGLIYDIQPLDYIRYLCGSNMFDDKQVNAIIRGNITCSTIRDIKVEDLNYPSIAVSLGTNGDIKTVSRTVTNVGNAGTIYNVDFEEPKGVNIVVSPTVLHFNKVGEKKSFNVTLNYKSSVPIPVGEISEGQLSWVSGKYLVRSPIAVTAVIAPRIQNIARFNNMGHVKEN</sequence>
<proteinExistence type="inferred from homology"/>
<comment type="similarity">
    <text evidence="1 7">Belongs to the peptidase S8 family.</text>
</comment>
<keyword evidence="5 7" id="KW-0720">Serine protease</keyword>
<dbReference type="Pfam" id="PF02225">
    <property type="entry name" value="PA"/>
    <property type="match status" value="1"/>
</dbReference>
<feature type="active site" description="Charge relay system" evidence="6 7">
    <location>
        <position position="520"/>
    </location>
</feature>
<feature type="signal peptide" evidence="8">
    <location>
        <begin position="1"/>
        <end position="22"/>
    </location>
</feature>
<evidence type="ECO:0000256" key="7">
    <source>
        <dbReference type="PROSITE-ProRule" id="PRU01240"/>
    </source>
</evidence>
<feature type="active site" description="Charge relay system" evidence="6 7">
    <location>
        <position position="212"/>
    </location>
</feature>
<dbReference type="Proteomes" id="UP000829196">
    <property type="component" value="Unassembled WGS sequence"/>
</dbReference>
<evidence type="ECO:0000259" key="10">
    <source>
        <dbReference type="Pfam" id="PF02225"/>
    </source>
</evidence>
<evidence type="ECO:0000256" key="6">
    <source>
        <dbReference type="PIRSR" id="PIRSR615500-1"/>
    </source>
</evidence>
<organism evidence="13 14">
    <name type="scientific">Dendrobium nobile</name>
    <name type="common">Orchid</name>
    <dbReference type="NCBI Taxonomy" id="94219"/>
    <lineage>
        <taxon>Eukaryota</taxon>
        <taxon>Viridiplantae</taxon>
        <taxon>Streptophyta</taxon>
        <taxon>Embryophyta</taxon>
        <taxon>Tracheophyta</taxon>
        <taxon>Spermatophyta</taxon>
        <taxon>Magnoliopsida</taxon>
        <taxon>Liliopsida</taxon>
        <taxon>Asparagales</taxon>
        <taxon>Orchidaceae</taxon>
        <taxon>Epidendroideae</taxon>
        <taxon>Malaxideae</taxon>
        <taxon>Dendrobiinae</taxon>
        <taxon>Dendrobium</taxon>
    </lineage>
</organism>
<dbReference type="Pfam" id="PF00082">
    <property type="entry name" value="Peptidase_S8"/>
    <property type="match status" value="1"/>
</dbReference>
<feature type="domain" description="Subtilisin-like protease fibronectin type-III" evidence="12">
    <location>
        <begin position="636"/>
        <end position="736"/>
    </location>
</feature>
<evidence type="ECO:0000313" key="14">
    <source>
        <dbReference type="Proteomes" id="UP000829196"/>
    </source>
</evidence>
<keyword evidence="3 8" id="KW-0732">Signal</keyword>
<evidence type="ECO:0000259" key="12">
    <source>
        <dbReference type="Pfam" id="PF17766"/>
    </source>
</evidence>
<dbReference type="Gene3D" id="3.30.70.80">
    <property type="entry name" value="Peptidase S8 propeptide/proteinase inhibitor I9"/>
    <property type="match status" value="1"/>
</dbReference>
<dbReference type="InterPro" id="IPR041469">
    <property type="entry name" value="Subtilisin-like_FN3"/>
</dbReference>
<dbReference type="SUPFAM" id="SSF52743">
    <property type="entry name" value="Subtilisin-like"/>
    <property type="match status" value="1"/>
</dbReference>
<dbReference type="CDD" id="cd02120">
    <property type="entry name" value="PA_subtilisin_like"/>
    <property type="match status" value="1"/>
</dbReference>
<dbReference type="PANTHER" id="PTHR10795">
    <property type="entry name" value="PROPROTEIN CONVERTASE SUBTILISIN/KEXIN"/>
    <property type="match status" value="1"/>
</dbReference>
<dbReference type="PROSITE" id="PS00137">
    <property type="entry name" value="SUBTILASE_HIS"/>
    <property type="match status" value="1"/>
</dbReference>
<evidence type="ECO:0000256" key="3">
    <source>
        <dbReference type="ARBA" id="ARBA00022729"/>
    </source>
</evidence>
<dbReference type="InterPro" id="IPR015500">
    <property type="entry name" value="Peptidase_S8_subtilisin-rel"/>
</dbReference>
<dbReference type="InterPro" id="IPR037045">
    <property type="entry name" value="S8pro/Inhibitor_I9_sf"/>
</dbReference>
<dbReference type="Pfam" id="PF17766">
    <property type="entry name" value="fn3_6"/>
    <property type="match status" value="1"/>
</dbReference>
<dbReference type="SMR" id="A0A8T3BVY0"/>
<dbReference type="InterPro" id="IPR000209">
    <property type="entry name" value="Peptidase_S8/S53_dom"/>
</dbReference>
<feature type="domain" description="Peptidase S8/S53" evidence="9">
    <location>
        <begin position="147"/>
        <end position="559"/>
    </location>
</feature>
<dbReference type="InterPro" id="IPR003137">
    <property type="entry name" value="PA_domain"/>
</dbReference>
<dbReference type="InterPro" id="IPR022398">
    <property type="entry name" value="Peptidase_S8_His-AS"/>
</dbReference>
<dbReference type="GO" id="GO:0004252">
    <property type="term" value="F:serine-type endopeptidase activity"/>
    <property type="evidence" value="ECO:0007669"/>
    <property type="project" value="UniProtKB-UniRule"/>
</dbReference>
<keyword evidence="2 7" id="KW-0645">Protease</keyword>
<dbReference type="PRINTS" id="PR00723">
    <property type="entry name" value="SUBTILISIN"/>
</dbReference>
<protein>
    <submittedName>
        <fullName evidence="13">Uncharacterized protein</fullName>
    </submittedName>
</protein>
<reference evidence="13" key="1">
    <citation type="journal article" date="2022" name="Front. Genet.">
        <title>Chromosome-Scale Assembly of the Dendrobium nobile Genome Provides Insights Into the Molecular Mechanism of the Biosynthesis of the Medicinal Active Ingredient of Dendrobium.</title>
        <authorList>
            <person name="Xu Q."/>
            <person name="Niu S.-C."/>
            <person name="Li K.-L."/>
            <person name="Zheng P.-J."/>
            <person name="Zhang X.-J."/>
            <person name="Jia Y."/>
            <person name="Liu Y."/>
            <person name="Niu Y.-X."/>
            <person name="Yu L.-H."/>
            <person name="Chen D.-F."/>
            <person name="Zhang G.-Q."/>
        </authorList>
    </citation>
    <scope>NUCLEOTIDE SEQUENCE</scope>
    <source>
        <tissue evidence="13">Leaf</tissue>
    </source>
</reference>
<dbReference type="PROSITE" id="PS51892">
    <property type="entry name" value="SUBTILASE"/>
    <property type="match status" value="1"/>
</dbReference>
<dbReference type="InterPro" id="IPR036852">
    <property type="entry name" value="Peptidase_S8/S53_dom_sf"/>
</dbReference>
<keyword evidence="14" id="KW-1185">Reference proteome</keyword>
<dbReference type="GO" id="GO:0006508">
    <property type="term" value="P:proteolysis"/>
    <property type="evidence" value="ECO:0007669"/>
    <property type="project" value="UniProtKB-KW"/>
</dbReference>
<evidence type="ECO:0000256" key="8">
    <source>
        <dbReference type="SAM" id="SignalP"/>
    </source>
</evidence>
<dbReference type="InterPro" id="IPR010259">
    <property type="entry name" value="S8pro/Inhibitor_I9"/>
</dbReference>
<dbReference type="OrthoDB" id="10256524at2759"/>
<dbReference type="EMBL" id="JAGYWB010000006">
    <property type="protein sequence ID" value="KAI0520236.1"/>
    <property type="molecule type" value="Genomic_DNA"/>
</dbReference>
<evidence type="ECO:0000313" key="13">
    <source>
        <dbReference type="EMBL" id="KAI0520236.1"/>
    </source>
</evidence>
<keyword evidence="4 7" id="KW-0378">Hydrolase</keyword>
<feature type="domain" description="Inhibitor I9" evidence="11">
    <location>
        <begin position="44"/>
        <end position="119"/>
    </location>
</feature>
<evidence type="ECO:0000259" key="9">
    <source>
        <dbReference type="Pfam" id="PF00082"/>
    </source>
</evidence>
<evidence type="ECO:0000256" key="1">
    <source>
        <dbReference type="ARBA" id="ARBA00011073"/>
    </source>
</evidence>
<accession>A0A8T3BVY0</accession>
<dbReference type="PROSITE" id="PS00136">
    <property type="entry name" value="SUBTILASE_ASP"/>
    <property type="match status" value="1"/>
</dbReference>
<feature type="chain" id="PRO_5035843699" evidence="8">
    <location>
        <begin position="23"/>
        <end position="759"/>
    </location>
</feature>